<accession>F4Q9Q7</accession>
<name>F4Q9Q7_CACFS</name>
<keyword evidence="5" id="KW-0677">Repeat</keyword>
<evidence type="ECO:0000256" key="6">
    <source>
        <dbReference type="ARBA" id="ARBA00022771"/>
    </source>
</evidence>
<evidence type="ECO:0000259" key="11">
    <source>
        <dbReference type="PROSITE" id="PS51873"/>
    </source>
</evidence>
<dbReference type="EMBL" id="GL883026">
    <property type="protein sequence ID" value="EGG15426.1"/>
    <property type="molecule type" value="Genomic_DNA"/>
</dbReference>
<keyword evidence="3" id="KW-0808">Transferase</keyword>
<keyword evidence="4" id="KW-0479">Metal-binding</keyword>
<dbReference type="GO" id="GO:0016567">
    <property type="term" value="P:protein ubiquitination"/>
    <property type="evidence" value="ECO:0007669"/>
    <property type="project" value="InterPro"/>
</dbReference>
<dbReference type="EC" id="2.3.2.31" evidence="2"/>
<feature type="region of interest" description="Disordered" evidence="9">
    <location>
        <begin position="60"/>
        <end position="95"/>
    </location>
</feature>
<dbReference type="InterPro" id="IPR016135">
    <property type="entry name" value="UBQ-conjugating_enzyme/RWD"/>
</dbReference>
<keyword evidence="6" id="KW-0863">Zinc-finger</keyword>
<dbReference type="OrthoDB" id="19313at2759"/>
<dbReference type="InterPro" id="IPR006575">
    <property type="entry name" value="RWD_dom"/>
</dbReference>
<evidence type="ECO:0000256" key="4">
    <source>
        <dbReference type="ARBA" id="ARBA00022723"/>
    </source>
</evidence>
<dbReference type="Pfam" id="PF05773">
    <property type="entry name" value="RWD"/>
    <property type="match status" value="1"/>
</dbReference>
<dbReference type="Gene3D" id="1.20.120.1750">
    <property type="match status" value="1"/>
</dbReference>
<dbReference type="Gene3D" id="3.30.40.10">
    <property type="entry name" value="Zinc/RING finger domain, C3HC4 (zinc finger)"/>
    <property type="match status" value="1"/>
</dbReference>
<dbReference type="InterPro" id="IPR002867">
    <property type="entry name" value="IBR_dom"/>
</dbReference>
<keyword evidence="13" id="KW-1185">Reference proteome</keyword>
<keyword evidence="7" id="KW-0833">Ubl conjugation pathway</keyword>
<evidence type="ECO:0000256" key="2">
    <source>
        <dbReference type="ARBA" id="ARBA00012251"/>
    </source>
</evidence>
<dbReference type="Proteomes" id="UP000007797">
    <property type="component" value="Unassembled WGS sequence"/>
</dbReference>
<dbReference type="InterPro" id="IPR044066">
    <property type="entry name" value="TRIAD_supradom"/>
</dbReference>
<dbReference type="SMART" id="SM00591">
    <property type="entry name" value="RWD"/>
    <property type="match status" value="1"/>
</dbReference>
<dbReference type="InterPro" id="IPR013083">
    <property type="entry name" value="Znf_RING/FYVE/PHD"/>
</dbReference>
<dbReference type="RefSeq" id="XP_004354168.1">
    <property type="nucleotide sequence ID" value="XM_004354116.1"/>
</dbReference>
<dbReference type="Gene3D" id="3.10.110.10">
    <property type="entry name" value="Ubiquitin Conjugating Enzyme"/>
    <property type="match status" value="1"/>
</dbReference>
<dbReference type="CDD" id="cd23820">
    <property type="entry name" value="RWD_RNF14"/>
    <property type="match status" value="1"/>
</dbReference>
<evidence type="ECO:0000256" key="3">
    <source>
        <dbReference type="ARBA" id="ARBA00022679"/>
    </source>
</evidence>
<organism evidence="12 13">
    <name type="scientific">Cavenderia fasciculata</name>
    <name type="common">Slime mold</name>
    <name type="synonym">Dictyostelium fasciculatum</name>
    <dbReference type="NCBI Taxonomy" id="261658"/>
    <lineage>
        <taxon>Eukaryota</taxon>
        <taxon>Amoebozoa</taxon>
        <taxon>Evosea</taxon>
        <taxon>Eumycetozoa</taxon>
        <taxon>Dictyostelia</taxon>
        <taxon>Acytosteliales</taxon>
        <taxon>Cavenderiaceae</taxon>
        <taxon>Cavenderia</taxon>
    </lineage>
</organism>
<evidence type="ECO:0000313" key="12">
    <source>
        <dbReference type="EMBL" id="EGG15426.1"/>
    </source>
</evidence>
<gene>
    <name evidence="12" type="ORF">DFA_10261</name>
</gene>
<evidence type="ECO:0000256" key="7">
    <source>
        <dbReference type="ARBA" id="ARBA00022786"/>
    </source>
</evidence>
<feature type="domain" description="RWD" evidence="10">
    <location>
        <begin position="20"/>
        <end position="170"/>
    </location>
</feature>
<dbReference type="InterPro" id="IPR017907">
    <property type="entry name" value="Znf_RING_CS"/>
</dbReference>
<evidence type="ECO:0000256" key="5">
    <source>
        <dbReference type="ARBA" id="ARBA00022737"/>
    </source>
</evidence>
<proteinExistence type="predicted"/>
<evidence type="ECO:0000256" key="8">
    <source>
        <dbReference type="ARBA" id="ARBA00022833"/>
    </source>
</evidence>
<comment type="catalytic activity">
    <reaction evidence="1">
        <text>[E2 ubiquitin-conjugating enzyme]-S-ubiquitinyl-L-cysteine + [acceptor protein]-L-lysine = [E2 ubiquitin-conjugating enzyme]-L-cysteine + [acceptor protein]-N(6)-ubiquitinyl-L-lysine.</text>
        <dbReference type="EC" id="2.3.2.31"/>
    </reaction>
</comment>
<reference evidence="13" key="1">
    <citation type="journal article" date="2011" name="Genome Res.">
        <title>Phylogeny-wide analysis of social amoeba genomes highlights ancient origins for complex intercellular communication.</title>
        <authorList>
            <person name="Heidel A.J."/>
            <person name="Lawal H.M."/>
            <person name="Felder M."/>
            <person name="Schilde C."/>
            <person name="Helps N.R."/>
            <person name="Tunggal B."/>
            <person name="Rivero F."/>
            <person name="John U."/>
            <person name="Schleicher M."/>
            <person name="Eichinger L."/>
            <person name="Platzer M."/>
            <person name="Noegel A.A."/>
            <person name="Schaap P."/>
            <person name="Gloeckner G."/>
        </authorList>
    </citation>
    <scope>NUCLEOTIDE SEQUENCE [LARGE SCALE GENOMIC DNA]</scope>
    <source>
        <strain evidence="13">SH3</strain>
    </source>
</reference>
<dbReference type="PANTHER" id="PTHR11685">
    <property type="entry name" value="RBR FAMILY RING FINGER AND IBR DOMAIN-CONTAINING"/>
    <property type="match status" value="1"/>
</dbReference>
<evidence type="ECO:0000259" key="10">
    <source>
        <dbReference type="PROSITE" id="PS50908"/>
    </source>
</evidence>
<dbReference type="SUPFAM" id="SSF57850">
    <property type="entry name" value="RING/U-box"/>
    <property type="match status" value="3"/>
</dbReference>
<dbReference type="AlphaFoldDB" id="F4Q9Q7"/>
<dbReference type="GO" id="GO:0008270">
    <property type="term" value="F:zinc ion binding"/>
    <property type="evidence" value="ECO:0007669"/>
    <property type="project" value="UniProtKB-KW"/>
</dbReference>
<evidence type="ECO:0000256" key="1">
    <source>
        <dbReference type="ARBA" id="ARBA00001798"/>
    </source>
</evidence>
<dbReference type="InterPro" id="IPR031127">
    <property type="entry name" value="E3_UB_ligase_RBR"/>
</dbReference>
<evidence type="ECO:0000313" key="13">
    <source>
        <dbReference type="Proteomes" id="UP000007797"/>
    </source>
</evidence>
<dbReference type="GO" id="GO:0061630">
    <property type="term" value="F:ubiquitin protein ligase activity"/>
    <property type="evidence" value="ECO:0007669"/>
    <property type="project" value="UniProtKB-EC"/>
</dbReference>
<dbReference type="KEGG" id="dfa:DFA_10261"/>
<dbReference type="OMA" id="SVKWLEP"/>
<dbReference type="PROSITE" id="PS00518">
    <property type="entry name" value="ZF_RING_1"/>
    <property type="match status" value="1"/>
</dbReference>
<sequence>MSIHTSFDPSLVDDNDIKIQEVEVLKSIYYEDFIKEDDDLYRIRIKVEVPDHFEIRIKRQQHQEEEVAEQSTSTTTTLTTDPINSSSSSSSSSSCQDECYPIICLPNVTLGFEYPKDYPSSPPTLMISCCWLSLEEMNQVLEYLNTSLWEEGESVIFRYIEWIKSSMVSFIAKERQQNVDCCIYLSNVPIDFGSPLNEFVSWDHQEGWTSPTSSLPLLLAHNTHESKRVFAQEPHCCPICYIDDDGTKFELFKCGHFICKACLCHMLTVNIDSGSINSIKCTEPCCGAAIEQHLVSKYVSQEHMERYNGQMKKTQGFVACTRCKGWAKVDPNTRSTFCGTCYYSMCMLCTKTWHPGVTCNYEAIQSDRSTDVAQRPRPCPGCSVLIWKFDGCNKVHCVMCDKLFCWLCLQVISGYEHFETTCILFEIPGQRPRFVQTRHDGNVTGICPCSRCGAKVYQYSQNNHVLCFQCKGAIFAVKELLPFSQQDSTIGSVHGFMERPTILGKIEL</sequence>
<dbReference type="PROSITE" id="PS50908">
    <property type="entry name" value="RWD"/>
    <property type="match status" value="1"/>
</dbReference>
<dbReference type="Pfam" id="PF26200">
    <property type="entry name" value="Rcat_RNF216"/>
    <property type="match status" value="1"/>
</dbReference>
<keyword evidence="8" id="KW-0862">Zinc</keyword>
<dbReference type="Pfam" id="PF01485">
    <property type="entry name" value="IBR"/>
    <property type="match status" value="1"/>
</dbReference>
<dbReference type="PROSITE" id="PS51873">
    <property type="entry name" value="TRIAD"/>
    <property type="match status" value="1"/>
</dbReference>
<dbReference type="GeneID" id="14867019"/>
<dbReference type="SUPFAM" id="SSF54495">
    <property type="entry name" value="UBC-like"/>
    <property type="match status" value="1"/>
</dbReference>
<protein>
    <recommendedName>
        <fullName evidence="2">RBR-type E3 ubiquitin transferase</fullName>
        <ecNumber evidence="2">2.3.2.31</ecNumber>
    </recommendedName>
</protein>
<evidence type="ECO:0000256" key="9">
    <source>
        <dbReference type="SAM" id="MobiDB-lite"/>
    </source>
</evidence>
<feature type="compositionally biased region" description="Low complexity" evidence="9">
    <location>
        <begin position="71"/>
        <end position="94"/>
    </location>
</feature>
<feature type="domain" description="RING-type" evidence="11">
    <location>
        <begin position="233"/>
        <end position="426"/>
    </location>
</feature>